<organism evidence="1 2">
    <name type="scientific">Undibacterium rivi</name>
    <dbReference type="NCBI Taxonomy" id="2828729"/>
    <lineage>
        <taxon>Bacteria</taxon>
        <taxon>Pseudomonadati</taxon>
        <taxon>Pseudomonadota</taxon>
        <taxon>Betaproteobacteria</taxon>
        <taxon>Burkholderiales</taxon>
        <taxon>Oxalobacteraceae</taxon>
        <taxon>Undibacterium</taxon>
    </lineage>
</organism>
<comment type="caution">
    <text evidence="1">The sequence shown here is derived from an EMBL/GenBank/DDBJ whole genome shotgun (WGS) entry which is preliminary data.</text>
</comment>
<evidence type="ECO:0000313" key="2">
    <source>
        <dbReference type="Proteomes" id="UP000682982"/>
    </source>
</evidence>
<proteinExistence type="predicted"/>
<accession>A0ABS5H4K0</accession>
<sequence length="127" mass="13185">MRISQSHQEARHYGSLTHLDSGTANARIRIYDGTPPITGVITSTMLVEIKLDKPSGIVSNGTLILAASTIALVSNSGIASWARVVTGMGDVAFDLTVSDNAGTGDLKLLSTTLYKGGKAVLLSAILS</sequence>
<keyword evidence="2" id="KW-1185">Reference proteome</keyword>
<name>A0ABS5H4K0_9BURK</name>
<reference evidence="1 2" key="1">
    <citation type="submission" date="2021-04" db="EMBL/GenBank/DDBJ databases">
        <title>novel species isolated from subtropical streams in China.</title>
        <authorList>
            <person name="Lu H."/>
        </authorList>
    </citation>
    <scope>NUCLEOTIDE SEQUENCE [LARGE SCALE GENOMIC DNA]</scope>
    <source>
        <strain evidence="1 2">FT147W</strain>
    </source>
</reference>
<dbReference type="EMBL" id="JAGSPK010000005">
    <property type="protein sequence ID" value="MBR7793773.1"/>
    <property type="molecule type" value="Genomic_DNA"/>
</dbReference>
<dbReference type="RefSeq" id="WP_212679710.1">
    <property type="nucleotide sequence ID" value="NZ_JAGSPK010000005.1"/>
</dbReference>
<protein>
    <submittedName>
        <fullName evidence="1">Uncharacterized protein</fullName>
    </submittedName>
</protein>
<gene>
    <name evidence="1" type="ORF">KDM87_14330</name>
</gene>
<dbReference type="Proteomes" id="UP000682982">
    <property type="component" value="Unassembled WGS sequence"/>
</dbReference>
<evidence type="ECO:0000313" key="1">
    <source>
        <dbReference type="EMBL" id="MBR7793773.1"/>
    </source>
</evidence>